<dbReference type="GO" id="GO:0003682">
    <property type="term" value="F:chromatin binding"/>
    <property type="evidence" value="ECO:0007669"/>
    <property type="project" value="TreeGrafter"/>
</dbReference>
<dbReference type="PANTHER" id="PTHR31399">
    <property type="entry name" value="DNA-DIRECTED PRIMASE / POLYMERASE PROTEIN"/>
    <property type="match status" value="1"/>
</dbReference>
<dbReference type="GO" id="GO:0031297">
    <property type="term" value="P:replication fork processing"/>
    <property type="evidence" value="ECO:0007669"/>
    <property type="project" value="TreeGrafter"/>
</dbReference>
<dbReference type="EMBL" id="BFEA01000232">
    <property type="protein sequence ID" value="GBG75865.1"/>
    <property type="molecule type" value="Genomic_DNA"/>
</dbReference>
<feature type="region of interest" description="Disordered" evidence="5">
    <location>
        <begin position="27"/>
        <end position="62"/>
    </location>
</feature>
<organism evidence="6 7">
    <name type="scientific">Chara braunii</name>
    <name type="common">Braun's stonewort</name>
    <dbReference type="NCBI Taxonomy" id="69332"/>
    <lineage>
        <taxon>Eukaryota</taxon>
        <taxon>Viridiplantae</taxon>
        <taxon>Streptophyta</taxon>
        <taxon>Charophyceae</taxon>
        <taxon>Charales</taxon>
        <taxon>Characeae</taxon>
        <taxon>Chara</taxon>
    </lineage>
</organism>
<dbReference type="GO" id="GO:0009411">
    <property type="term" value="P:response to UV"/>
    <property type="evidence" value="ECO:0007669"/>
    <property type="project" value="TreeGrafter"/>
</dbReference>
<dbReference type="EC" id="2.7.7.102" evidence="3"/>
<dbReference type="Proteomes" id="UP000265515">
    <property type="component" value="Unassembled WGS sequence"/>
</dbReference>
<feature type="compositionally biased region" description="Basic and acidic residues" evidence="5">
    <location>
        <begin position="1"/>
        <end position="11"/>
    </location>
</feature>
<gene>
    <name evidence="6" type="ORF">CBR_g21110</name>
</gene>
<proteinExistence type="predicted"/>
<dbReference type="GO" id="GO:0003887">
    <property type="term" value="F:DNA-directed DNA polymerase activity"/>
    <property type="evidence" value="ECO:0007669"/>
    <property type="project" value="UniProtKB-EC"/>
</dbReference>
<accession>A0A388L0P7</accession>
<evidence type="ECO:0000313" key="7">
    <source>
        <dbReference type="Proteomes" id="UP000265515"/>
    </source>
</evidence>
<name>A0A388L0P7_CHABU</name>
<evidence type="ECO:0000256" key="2">
    <source>
        <dbReference type="ARBA" id="ARBA00044677"/>
    </source>
</evidence>
<comment type="caution">
    <text evidence="6">The sequence shown here is derived from an EMBL/GenBank/DDBJ whole genome shotgun (WGS) entry which is preliminary data.</text>
</comment>
<dbReference type="GO" id="GO:0005759">
    <property type="term" value="C:mitochondrial matrix"/>
    <property type="evidence" value="ECO:0007669"/>
    <property type="project" value="TreeGrafter"/>
</dbReference>
<evidence type="ECO:0000256" key="3">
    <source>
        <dbReference type="ARBA" id="ARBA00044768"/>
    </source>
</evidence>
<dbReference type="GO" id="GO:0042276">
    <property type="term" value="P:error-prone translesion synthesis"/>
    <property type="evidence" value="ECO:0007669"/>
    <property type="project" value="InterPro"/>
</dbReference>
<dbReference type="InterPro" id="IPR044917">
    <property type="entry name" value="PRIMPOL"/>
</dbReference>
<evidence type="ECO:0000313" key="6">
    <source>
        <dbReference type="EMBL" id="GBG75865.1"/>
    </source>
</evidence>
<feature type="region of interest" description="Disordered" evidence="5">
    <location>
        <begin position="1"/>
        <end position="20"/>
    </location>
</feature>
<keyword evidence="7" id="KW-1185">Reference proteome</keyword>
<evidence type="ECO:0000256" key="4">
    <source>
        <dbReference type="ARBA" id="ARBA00047303"/>
    </source>
</evidence>
<dbReference type="PANTHER" id="PTHR31399:SF0">
    <property type="entry name" value="DNA-DIRECTED PRIMASE_POLYMERASE PROTEIN"/>
    <property type="match status" value="1"/>
</dbReference>
<comment type="catalytic activity">
    <reaction evidence="4">
        <text>DNA(n) + a 2'-deoxyribonucleoside 5'-triphosphate = DNA(n+1) + diphosphate</text>
        <dbReference type="Rhea" id="RHEA:22508"/>
        <dbReference type="Rhea" id="RHEA-COMP:17339"/>
        <dbReference type="Rhea" id="RHEA-COMP:17340"/>
        <dbReference type="ChEBI" id="CHEBI:33019"/>
        <dbReference type="ChEBI" id="CHEBI:61560"/>
        <dbReference type="ChEBI" id="CHEBI:173112"/>
        <dbReference type="EC" id="2.7.7.7"/>
    </reaction>
    <physiologicalReaction direction="left-to-right" evidence="4">
        <dbReference type="Rhea" id="RHEA:22509"/>
    </physiologicalReaction>
</comment>
<reference evidence="6 7" key="1">
    <citation type="journal article" date="2018" name="Cell">
        <title>The Chara Genome: Secondary Complexity and Implications for Plant Terrestrialization.</title>
        <authorList>
            <person name="Nishiyama T."/>
            <person name="Sakayama H."/>
            <person name="Vries J.D."/>
            <person name="Buschmann H."/>
            <person name="Saint-Marcoux D."/>
            <person name="Ullrich K.K."/>
            <person name="Haas F.B."/>
            <person name="Vanderstraeten L."/>
            <person name="Becker D."/>
            <person name="Lang D."/>
            <person name="Vosolsobe S."/>
            <person name="Rombauts S."/>
            <person name="Wilhelmsson P.K.I."/>
            <person name="Janitza P."/>
            <person name="Kern R."/>
            <person name="Heyl A."/>
            <person name="Rumpler F."/>
            <person name="Villalobos L.I.A.C."/>
            <person name="Clay J.M."/>
            <person name="Skokan R."/>
            <person name="Toyoda A."/>
            <person name="Suzuki Y."/>
            <person name="Kagoshima H."/>
            <person name="Schijlen E."/>
            <person name="Tajeshwar N."/>
            <person name="Catarino B."/>
            <person name="Hetherington A.J."/>
            <person name="Saltykova A."/>
            <person name="Bonnot C."/>
            <person name="Breuninger H."/>
            <person name="Symeonidi A."/>
            <person name="Radhakrishnan G.V."/>
            <person name="Van Nieuwerburgh F."/>
            <person name="Deforce D."/>
            <person name="Chang C."/>
            <person name="Karol K.G."/>
            <person name="Hedrich R."/>
            <person name="Ulvskov P."/>
            <person name="Glockner G."/>
            <person name="Delwiche C.F."/>
            <person name="Petrasek J."/>
            <person name="Van de Peer Y."/>
            <person name="Friml J."/>
            <person name="Beilby M."/>
            <person name="Dolan L."/>
            <person name="Kohara Y."/>
            <person name="Sugano S."/>
            <person name="Fujiyama A."/>
            <person name="Delaux P.-M."/>
            <person name="Quint M."/>
            <person name="TheiBen G."/>
            <person name="Hagemann M."/>
            <person name="Harholt J."/>
            <person name="Dunand C."/>
            <person name="Zachgo S."/>
            <person name="Langdale J."/>
            <person name="Maumus F."/>
            <person name="Straeten D.V.D."/>
            <person name="Gould S.B."/>
            <person name="Rensing S.A."/>
        </authorList>
    </citation>
    <scope>NUCLEOTIDE SEQUENCE [LARGE SCALE GENOMIC DNA]</scope>
    <source>
        <strain evidence="6 7">S276</strain>
    </source>
</reference>
<protein>
    <recommendedName>
        <fullName evidence="1">DNA-directed primase/polymerase protein</fullName>
        <ecNumber evidence="3">2.7.7.102</ecNumber>
    </recommendedName>
</protein>
<evidence type="ECO:0000256" key="1">
    <source>
        <dbReference type="ARBA" id="ARBA00026139"/>
    </source>
</evidence>
<feature type="compositionally biased region" description="Acidic residues" evidence="5">
    <location>
        <begin position="35"/>
        <end position="60"/>
    </location>
</feature>
<comment type="catalytic activity">
    <reaction evidence="2">
        <text>ssDNA + n NTP = ssDNA/pppN(pN)n-1 hybrid + (n-1) diphosphate.</text>
        <dbReference type="EC" id="2.7.7.102"/>
    </reaction>
</comment>
<dbReference type="AlphaFoldDB" id="A0A388L0P7"/>
<sequence length="180" mass="20728">MEETEVTEHSTKRTRFTRNTSDFPLLGKACASDNERDDEGPSCDIENVEDKEERVEDDEAPNSQVWDELVEIALEQVERAASRWGSNSLGRTVQTFSKADAALAFVDRDTKFLCPVILAYELPAPLSGFEYAVMGQSNFLSRYKEMSQEQRVFYELIHPKAQCHLYFDLEFSRPLNTEKW</sequence>
<dbReference type="GO" id="GO:0005634">
    <property type="term" value="C:nucleus"/>
    <property type="evidence" value="ECO:0007669"/>
    <property type="project" value="TreeGrafter"/>
</dbReference>
<dbReference type="GO" id="GO:0006264">
    <property type="term" value="P:mitochondrial DNA replication"/>
    <property type="evidence" value="ECO:0007669"/>
    <property type="project" value="TreeGrafter"/>
</dbReference>
<evidence type="ECO:0000256" key="5">
    <source>
        <dbReference type="SAM" id="MobiDB-lite"/>
    </source>
</evidence>
<dbReference type="Gramene" id="GBG75865">
    <property type="protein sequence ID" value="GBG75865"/>
    <property type="gene ID" value="CBR_g21110"/>
</dbReference>